<dbReference type="InterPro" id="IPR011010">
    <property type="entry name" value="DNA_brk_join_enz"/>
</dbReference>
<dbReference type="GO" id="GO:0003677">
    <property type="term" value="F:DNA binding"/>
    <property type="evidence" value="ECO:0007669"/>
    <property type="project" value="UniProtKB-KW"/>
</dbReference>
<protein>
    <recommendedName>
        <fullName evidence="4">Core-binding (CB) domain-containing protein</fullName>
    </recommendedName>
</protein>
<comment type="caution">
    <text evidence="5">The sequence shown here is derived from an EMBL/GenBank/DDBJ whole genome shotgun (WGS) entry which is preliminary data.</text>
</comment>
<feature type="compositionally biased region" description="Low complexity" evidence="2">
    <location>
        <begin position="207"/>
        <end position="218"/>
    </location>
</feature>
<feature type="region of interest" description="Disordered" evidence="2">
    <location>
        <begin position="193"/>
        <end position="248"/>
    </location>
</feature>
<dbReference type="InterPro" id="IPR010998">
    <property type="entry name" value="Integrase_recombinase_N"/>
</dbReference>
<keyword evidence="3" id="KW-0812">Transmembrane</keyword>
<dbReference type="AlphaFoldDB" id="A0ABD2WDY5"/>
<evidence type="ECO:0000256" key="1">
    <source>
        <dbReference type="ARBA" id="ARBA00023125"/>
    </source>
</evidence>
<gene>
    <name evidence="5" type="ORF">TKK_014028</name>
</gene>
<feature type="compositionally biased region" description="Basic residues" evidence="2">
    <location>
        <begin position="51"/>
        <end position="64"/>
    </location>
</feature>
<dbReference type="PROSITE" id="PS51900">
    <property type="entry name" value="CB"/>
    <property type="match status" value="1"/>
</dbReference>
<dbReference type="PANTHER" id="PTHR35617:SF3">
    <property type="entry name" value="CORE-BINDING (CB) DOMAIN-CONTAINING PROTEIN"/>
    <property type="match status" value="1"/>
</dbReference>
<organism evidence="5 6">
    <name type="scientific">Trichogramma kaykai</name>
    <dbReference type="NCBI Taxonomy" id="54128"/>
    <lineage>
        <taxon>Eukaryota</taxon>
        <taxon>Metazoa</taxon>
        <taxon>Ecdysozoa</taxon>
        <taxon>Arthropoda</taxon>
        <taxon>Hexapoda</taxon>
        <taxon>Insecta</taxon>
        <taxon>Pterygota</taxon>
        <taxon>Neoptera</taxon>
        <taxon>Endopterygota</taxon>
        <taxon>Hymenoptera</taxon>
        <taxon>Apocrita</taxon>
        <taxon>Proctotrupomorpha</taxon>
        <taxon>Chalcidoidea</taxon>
        <taxon>Trichogrammatidae</taxon>
        <taxon>Trichogramma</taxon>
    </lineage>
</organism>
<keyword evidence="3" id="KW-0472">Membrane</keyword>
<feature type="compositionally biased region" description="Polar residues" evidence="2">
    <location>
        <begin position="1"/>
        <end position="39"/>
    </location>
</feature>
<dbReference type="PANTHER" id="PTHR35617">
    <property type="entry name" value="PHAGE_INTEGRASE DOMAIN-CONTAINING PROTEIN"/>
    <property type="match status" value="1"/>
</dbReference>
<feature type="region of interest" description="Disordered" evidence="2">
    <location>
        <begin position="1"/>
        <end position="85"/>
    </location>
</feature>
<evidence type="ECO:0000256" key="3">
    <source>
        <dbReference type="SAM" id="Phobius"/>
    </source>
</evidence>
<keyword evidence="3" id="KW-1133">Transmembrane helix</keyword>
<evidence type="ECO:0000259" key="4">
    <source>
        <dbReference type="PROSITE" id="PS51900"/>
    </source>
</evidence>
<feature type="transmembrane region" description="Helical" evidence="3">
    <location>
        <begin position="147"/>
        <end position="167"/>
    </location>
</feature>
<accession>A0ABD2WDY5</accession>
<evidence type="ECO:0000313" key="5">
    <source>
        <dbReference type="EMBL" id="KAL3391300.1"/>
    </source>
</evidence>
<dbReference type="SUPFAM" id="SSF56349">
    <property type="entry name" value="DNA breaking-rejoining enzymes"/>
    <property type="match status" value="1"/>
</dbReference>
<dbReference type="InterPro" id="IPR044068">
    <property type="entry name" value="CB"/>
</dbReference>
<keyword evidence="6" id="KW-1185">Reference proteome</keyword>
<keyword evidence="1" id="KW-0238">DNA-binding</keyword>
<feature type="region of interest" description="Disordered" evidence="2">
    <location>
        <begin position="441"/>
        <end position="504"/>
    </location>
</feature>
<dbReference type="EMBL" id="JBJJXI010000111">
    <property type="protein sequence ID" value="KAL3391300.1"/>
    <property type="molecule type" value="Genomic_DNA"/>
</dbReference>
<dbReference type="InterPro" id="IPR002104">
    <property type="entry name" value="Integrase_catalytic"/>
</dbReference>
<reference evidence="5 6" key="1">
    <citation type="journal article" date="2024" name="bioRxiv">
        <title>A reference genome for Trichogramma kaykai: A tiny desert-dwelling parasitoid wasp with competing sex-ratio distorters.</title>
        <authorList>
            <person name="Culotta J."/>
            <person name="Lindsey A.R."/>
        </authorList>
    </citation>
    <scope>NUCLEOTIDE SEQUENCE [LARGE SCALE GENOMIC DNA]</scope>
    <source>
        <strain evidence="5 6">KSX58</strain>
    </source>
</reference>
<proteinExistence type="predicted"/>
<dbReference type="Gene3D" id="1.10.150.130">
    <property type="match status" value="1"/>
</dbReference>
<dbReference type="Pfam" id="PF00589">
    <property type="entry name" value="Phage_integrase"/>
    <property type="match status" value="1"/>
</dbReference>
<feature type="compositionally biased region" description="Polar residues" evidence="2">
    <location>
        <begin position="442"/>
        <end position="454"/>
    </location>
</feature>
<name>A0ABD2WDY5_9HYME</name>
<dbReference type="Proteomes" id="UP001627154">
    <property type="component" value="Unassembled WGS sequence"/>
</dbReference>
<feature type="compositionally biased region" description="Low complexity" evidence="2">
    <location>
        <begin position="470"/>
        <end position="488"/>
    </location>
</feature>
<sequence length="674" mass="76247">MDPVQNDRNQQALPWPNEVSQQNLNQQQPENGSRSNATTFHIRPCQPRSKADKRRAQRERRRLYGKLPPQRLRSPEPGRPTPVQTCEQDDSWLAEFVKKREENRQVEEQQAVSNYTTRFALEIICIPVVLSQLLARRLHLTHVSAPLTPLCPLAALAALLILFQVFARMSKRQRIEEEVKLLEDRRKALEQQLLHENEEEELDESEVSSGRSSSVDSPSESESETDTASSEPKKRKKGETPLKPALLEVLGDPEASRNLRLPINSKLIECWKIFMAKGLPAEEKEKIFKRYQVAEGLDAPKLNQALIPRLPEKTTKKDAYRQEVQSLISLALSTLSAAITMINEADAEDGLDEKVFTGRLMDTAKLLAEAQFSQTQSRRACIVPVFDKKLRQTLKDTTPDDRLFGTDLTNLIKQVKDIEALFDCSSKRAGNFKSAFEKKTPLSAQSGTGASTQGRARLFFRGSRGRNQNRNRSYNSSTYQSSQQYPSQKPEKSKSKSKAFGSSGRDHIREAFKALKVPTESLDIMLASLSVSTRKHYKASIAWWLIFCEENSLNIYKAKPRDLINFLTERFRQGCSYSTLNSDRSAISLIAGTQTLARWVRNIMKEAGIDTQIFKAHSTRHAASSAAYDKGLSIDVIKERAGWSKDSKVFARYYNRPIVTDSNDLSAVLLAKKK</sequence>
<feature type="compositionally biased region" description="Acidic residues" evidence="2">
    <location>
        <begin position="197"/>
        <end position="206"/>
    </location>
</feature>
<evidence type="ECO:0000313" key="6">
    <source>
        <dbReference type="Proteomes" id="UP001627154"/>
    </source>
</evidence>
<feature type="domain" description="Core-binding (CB)" evidence="4">
    <location>
        <begin position="516"/>
        <end position="595"/>
    </location>
</feature>
<dbReference type="SUPFAM" id="SSF47823">
    <property type="entry name" value="lambda integrase-like, N-terminal domain"/>
    <property type="match status" value="1"/>
</dbReference>
<evidence type="ECO:0000256" key="2">
    <source>
        <dbReference type="SAM" id="MobiDB-lite"/>
    </source>
</evidence>